<name>A0AAU9FBH1_DROMD</name>
<feature type="region of interest" description="Disordered" evidence="1">
    <location>
        <begin position="451"/>
        <end position="473"/>
    </location>
</feature>
<dbReference type="GO" id="GO:0005634">
    <property type="term" value="C:nucleus"/>
    <property type="evidence" value="ECO:0007669"/>
    <property type="project" value="TreeGrafter"/>
</dbReference>
<feature type="chain" id="PRO_5043706497" evidence="2">
    <location>
        <begin position="23"/>
        <end position="545"/>
    </location>
</feature>
<evidence type="ECO:0000256" key="2">
    <source>
        <dbReference type="SAM" id="SignalP"/>
    </source>
</evidence>
<organism evidence="3 4">
    <name type="scientific">Drosophila madeirensis</name>
    <name type="common">Fruit fly</name>
    <dbReference type="NCBI Taxonomy" id="30013"/>
    <lineage>
        <taxon>Eukaryota</taxon>
        <taxon>Metazoa</taxon>
        <taxon>Ecdysozoa</taxon>
        <taxon>Arthropoda</taxon>
        <taxon>Hexapoda</taxon>
        <taxon>Insecta</taxon>
        <taxon>Pterygota</taxon>
        <taxon>Neoptera</taxon>
        <taxon>Endopterygota</taxon>
        <taxon>Diptera</taxon>
        <taxon>Brachycera</taxon>
        <taxon>Muscomorpha</taxon>
        <taxon>Ephydroidea</taxon>
        <taxon>Drosophilidae</taxon>
        <taxon>Drosophila</taxon>
        <taxon>Sophophora</taxon>
    </lineage>
</organism>
<feature type="compositionally biased region" description="Polar residues" evidence="1">
    <location>
        <begin position="172"/>
        <end position="186"/>
    </location>
</feature>
<keyword evidence="4" id="KW-1185">Reference proteome</keyword>
<dbReference type="GO" id="GO:0043565">
    <property type="term" value="F:sequence-specific DNA binding"/>
    <property type="evidence" value="ECO:0007669"/>
    <property type="project" value="TreeGrafter"/>
</dbReference>
<sequence>MYVKRVLLFAALLCAQPYGQMANEDESNPLLDMASMFFQEALSSQNGGAAAGGQGGAGAGLAGVASLIGTFMQANGKSGGGGGGGGGAMQILSGLGSLLANNARGNGGGGGGFDPSIIGNVLEMFTQGDDEESGPAQKRSNGGGSESGIGLDTILQVASAFMNNQGGGGNKAQPSSHHQQKRSASQEPEAESDNGLMNLLPLVMQAVSSFAGPEGQSTQERHKSHAWVLPPFLEHIHVLWDHFSNSELADALYEKSGVNKIMKGFKGGDGKLDYDKLFESLNNQSFRRRWIKSATLYLADWASYLANPDVYLKYFQTAQIMFNGLLKSQGYPKQTHFDPARPSETISNLLDHVAKHHLSVKIDSRQYVKPAVGYAKELLKLGQARGLLQFNATEISDKLTDTLNLEVIEPVLKVHRAYRYISKTPQCDRYVLCQLNAAALDQQQKQKSQQQQQQQQQQQNQQQSKTSKQATTTASGLIAGVSPKIVKIGSMGAAIFISTETGTPFWTLFGVINAPYNCEAKYPVDCNGFHEGEAKVTTEYIHNEL</sequence>
<dbReference type="Proteomes" id="UP001500889">
    <property type="component" value="Chromosome O"/>
</dbReference>
<dbReference type="PANTHER" id="PTHR14312:SF1">
    <property type="entry name" value="BASIC-LEUCINE ZIPPER TRANSCRIPTION FACTOR A"/>
    <property type="match status" value="1"/>
</dbReference>
<dbReference type="GO" id="GO:0010468">
    <property type="term" value="P:regulation of gene expression"/>
    <property type="evidence" value="ECO:0007669"/>
    <property type="project" value="TreeGrafter"/>
</dbReference>
<accession>A0AAU9FBH1</accession>
<dbReference type="EMBL" id="AP029263">
    <property type="protein sequence ID" value="BFF93010.1"/>
    <property type="molecule type" value="Genomic_DNA"/>
</dbReference>
<protein>
    <submittedName>
        <fullName evidence="3">Uncharacterized protein</fullName>
    </submittedName>
</protein>
<dbReference type="AlphaFoldDB" id="A0AAU9FBH1"/>
<gene>
    <name evidence="3" type="ORF">DMAD_10946</name>
</gene>
<reference evidence="3 4" key="1">
    <citation type="submission" date="2024-02" db="EMBL/GenBank/DDBJ databases">
        <title>A chromosome-level genome assembly of Drosophila madeirensis, a fruit fly species endemic to Madeira island.</title>
        <authorList>
            <person name="Tomihara K."/>
            <person name="Llopart A."/>
            <person name="Yamamoto D."/>
        </authorList>
    </citation>
    <scope>NUCLEOTIDE SEQUENCE [LARGE SCALE GENOMIC DNA]</scope>
    <source>
        <strain evidence="3 4">RF1</strain>
    </source>
</reference>
<evidence type="ECO:0000313" key="4">
    <source>
        <dbReference type="Proteomes" id="UP001500889"/>
    </source>
</evidence>
<dbReference type="PANTHER" id="PTHR14312">
    <property type="entry name" value="CREB/ATF BZIP TRANSCRIPTION FACTOR"/>
    <property type="match status" value="1"/>
</dbReference>
<evidence type="ECO:0000256" key="1">
    <source>
        <dbReference type="SAM" id="MobiDB-lite"/>
    </source>
</evidence>
<keyword evidence="2" id="KW-0732">Signal</keyword>
<feature type="signal peptide" evidence="2">
    <location>
        <begin position="1"/>
        <end position="22"/>
    </location>
</feature>
<evidence type="ECO:0000313" key="3">
    <source>
        <dbReference type="EMBL" id="BFF93010.1"/>
    </source>
</evidence>
<feature type="region of interest" description="Disordered" evidence="1">
    <location>
        <begin position="162"/>
        <end position="192"/>
    </location>
</feature>
<feature type="region of interest" description="Disordered" evidence="1">
    <location>
        <begin position="128"/>
        <end position="149"/>
    </location>
</feature>
<proteinExistence type="predicted"/>